<sequence length="109" mass="12026">MYDHQHPADRNGGPNRPYAKTSVPPNLHFSILKTALTETTNAVEGKMLASTSSGLVEIDLASRCISWLICTMKSLTGQSMDIKLNPCRLIFNCLNALVRNGYVIKNCFP</sequence>
<proteinExistence type="predicted"/>
<evidence type="ECO:0000313" key="3">
    <source>
        <dbReference type="WBParaSite" id="nRc.2.0.1.t25683-RA"/>
    </source>
</evidence>
<evidence type="ECO:0000313" key="2">
    <source>
        <dbReference type="Proteomes" id="UP000887565"/>
    </source>
</evidence>
<keyword evidence="2" id="KW-1185">Reference proteome</keyword>
<organism evidence="2 3">
    <name type="scientific">Romanomermis culicivorax</name>
    <name type="common">Nematode worm</name>
    <dbReference type="NCBI Taxonomy" id="13658"/>
    <lineage>
        <taxon>Eukaryota</taxon>
        <taxon>Metazoa</taxon>
        <taxon>Ecdysozoa</taxon>
        <taxon>Nematoda</taxon>
        <taxon>Enoplea</taxon>
        <taxon>Dorylaimia</taxon>
        <taxon>Mermithida</taxon>
        <taxon>Mermithoidea</taxon>
        <taxon>Mermithidae</taxon>
        <taxon>Romanomermis</taxon>
    </lineage>
</organism>
<protein>
    <submittedName>
        <fullName evidence="3">Uncharacterized protein</fullName>
    </submittedName>
</protein>
<evidence type="ECO:0000256" key="1">
    <source>
        <dbReference type="SAM" id="MobiDB-lite"/>
    </source>
</evidence>
<accession>A0A915JHU3</accession>
<name>A0A915JHU3_ROMCU</name>
<dbReference type="AlphaFoldDB" id="A0A915JHU3"/>
<reference evidence="3" key="1">
    <citation type="submission" date="2022-11" db="UniProtKB">
        <authorList>
            <consortium name="WormBaseParasite"/>
        </authorList>
    </citation>
    <scope>IDENTIFICATION</scope>
</reference>
<feature type="region of interest" description="Disordered" evidence="1">
    <location>
        <begin position="1"/>
        <end position="22"/>
    </location>
</feature>
<dbReference type="Proteomes" id="UP000887565">
    <property type="component" value="Unplaced"/>
</dbReference>
<dbReference type="WBParaSite" id="nRc.2.0.1.t25683-RA">
    <property type="protein sequence ID" value="nRc.2.0.1.t25683-RA"/>
    <property type="gene ID" value="nRc.2.0.1.g25683"/>
</dbReference>